<evidence type="ECO:0000259" key="10">
    <source>
        <dbReference type="PROSITE" id="PS51362"/>
    </source>
</evidence>
<sequence length="424" mass="48319">MLSYRLAPILILATILSELTTRGCGERMSGLYVDNGFDQTIVHRVVSQREKREVEHEILNLLGLPDRPKNTVAPQIKRSAPKFLIDIYKNALGEDEDDKQGSTADQQYRAGGEFDLTGQDLRAIDQSDVIMTFAAHNHHVPGVRHERGKRLWFDVSDVPAEEYIIGAELRLYQRYDEKSQENNESYTITAYQVLRSEDGSRELQYVDAINTTVGKEGWLTLNVSKPLSHWVNNPDENRGLYLSVHLANHSVHEMRTEDIGMVGFKGKPDKQPFMVGYFKSSGIRESRVRQKRDARRKKKSETSSFDYRNPYTDAAAQYNSRTCKIQTLYVSFRDLQWQDWIIAPDGYDAYYCSGECNFPLNAHMNATNHAIVQTLVHLVNPGKVPKPCCAPTKLSAISVLYFLDESNVILKKYKNMVVKSCGCH</sequence>
<evidence type="ECO:0000256" key="8">
    <source>
        <dbReference type="RuleBase" id="RU000354"/>
    </source>
</evidence>
<dbReference type="InterPro" id="IPR001111">
    <property type="entry name" value="TGF-b_propeptide"/>
</dbReference>
<evidence type="ECO:0000256" key="5">
    <source>
        <dbReference type="ARBA" id="ARBA00023030"/>
    </source>
</evidence>
<keyword evidence="6" id="KW-1015">Disulfide bond</keyword>
<dbReference type="RefSeq" id="XP_015172972.1">
    <property type="nucleotide sequence ID" value="XM_015317486.1"/>
</dbReference>
<dbReference type="SMART" id="SM00204">
    <property type="entry name" value="TGFB"/>
    <property type="match status" value="1"/>
</dbReference>
<evidence type="ECO:0000256" key="1">
    <source>
        <dbReference type="ARBA" id="ARBA00004613"/>
    </source>
</evidence>
<protein>
    <submittedName>
        <fullName evidence="12 13">Protein 60A</fullName>
    </submittedName>
</protein>
<dbReference type="Gene3D" id="2.60.120.970">
    <property type="match status" value="1"/>
</dbReference>
<accession>A0ABM1HYD5</accession>
<feature type="chain" id="PRO_5045022372" evidence="9">
    <location>
        <begin position="26"/>
        <end position="424"/>
    </location>
</feature>
<dbReference type="PANTHER" id="PTHR11848:SF310">
    <property type="entry name" value="PROTEIN 60A-RELATED"/>
    <property type="match status" value="1"/>
</dbReference>
<organism evidence="11 12">
    <name type="scientific">Polistes dominula</name>
    <name type="common">European paper wasp</name>
    <name type="synonym">Vespa dominula</name>
    <dbReference type="NCBI Taxonomy" id="743375"/>
    <lineage>
        <taxon>Eukaryota</taxon>
        <taxon>Metazoa</taxon>
        <taxon>Ecdysozoa</taxon>
        <taxon>Arthropoda</taxon>
        <taxon>Hexapoda</taxon>
        <taxon>Insecta</taxon>
        <taxon>Pterygota</taxon>
        <taxon>Neoptera</taxon>
        <taxon>Endopterygota</taxon>
        <taxon>Hymenoptera</taxon>
        <taxon>Apocrita</taxon>
        <taxon>Aculeata</taxon>
        <taxon>Vespoidea</taxon>
        <taxon>Vespidae</taxon>
        <taxon>Polistinae</taxon>
        <taxon>Polistini</taxon>
        <taxon>Polistes</taxon>
    </lineage>
</organism>
<evidence type="ECO:0000313" key="13">
    <source>
        <dbReference type="RefSeq" id="XP_015172973.1"/>
    </source>
</evidence>
<evidence type="ECO:0000256" key="7">
    <source>
        <dbReference type="ARBA" id="ARBA00023180"/>
    </source>
</evidence>
<dbReference type="GeneID" id="107064612"/>
<dbReference type="Gene3D" id="2.10.90.10">
    <property type="entry name" value="Cystine-knot cytokines"/>
    <property type="match status" value="1"/>
</dbReference>
<gene>
    <name evidence="12 13" type="primary">LOC107064612</name>
</gene>
<evidence type="ECO:0000256" key="4">
    <source>
        <dbReference type="ARBA" id="ARBA00022729"/>
    </source>
</evidence>
<dbReference type="PANTHER" id="PTHR11848">
    <property type="entry name" value="TGF-BETA FAMILY"/>
    <property type="match status" value="1"/>
</dbReference>
<keyword evidence="11" id="KW-1185">Reference proteome</keyword>
<dbReference type="Pfam" id="PF00019">
    <property type="entry name" value="TGF_beta"/>
    <property type="match status" value="1"/>
</dbReference>
<dbReference type="RefSeq" id="XP_015172973.1">
    <property type="nucleotide sequence ID" value="XM_015317487.1"/>
</dbReference>
<dbReference type="InterPro" id="IPR015615">
    <property type="entry name" value="TGF-beta-rel"/>
</dbReference>
<dbReference type="PRINTS" id="PR00669">
    <property type="entry name" value="INHIBINA"/>
</dbReference>
<comment type="similarity">
    <text evidence="2 8">Belongs to the TGF-beta family.</text>
</comment>
<feature type="domain" description="TGF-beta family profile" evidence="10">
    <location>
        <begin position="296"/>
        <end position="424"/>
    </location>
</feature>
<reference evidence="12 13" key="1">
    <citation type="submission" date="2025-05" db="UniProtKB">
        <authorList>
            <consortium name="RefSeq"/>
        </authorList>
    </citation>
    <scope>IDENTIFICATION</scope>
    <source>
        <tissue evidence="12 13">Whole body</tissue>
    </source>
</reference>
<dbReference type="Pfam" id="PF00688">
    <property type="entry name" value="TGFb_propeptide"/>
    <property type="match status" value="1"/>
</dbReference>
<evidence type="ECO:0000256" key="9">
    <source>
        <dbReference type="SAM" id="SignalP"/>
    </source>
</evidence>
<evidence type="ECO:0000256" key="6">
    <source>
        <dbReference type="ARBA" id="ARBA00023157"/>
    </source>
</evidence>
<dbReference type="PROSITE" id="PS00250">
    <property type="entry name" value="TGF_BETA_1"/>
    <property type="match status" value="1"/>
</dbReference>
<name>A0ABM1HYD5_POLDO</name>
<dbReference type="CDD" id="cd13761">
    <property type="entry name" value="TGF_beta_BMP5_like"/>
    <property type="match status" value="1"/>
</dbReference>
<comment type="subcellular location">
    <subcellularLocation>
        <location evidence="1">Secreted</location>
    </subcellularLocation>
</comment>
<evidence type="ECO:0000313" key="11">
    <source>
        <dbReference type="Proteomes" id="UP000694924"/>
    </source>
</evidence>
<evidence type="ECO:0000256" key="2">
    <source>
        <dbReference type="ARBA" id="ARBA00006656"/>
    </source>
</evidence>
<keyword evidence="5 8" id="KW-0339">Growth factor</keyword>
<dbReference type="InterPro" id="IPR017948">
    <property type="entry name" value="TGFb_CS"/>
</dbReference>
<evidence type="ECO:0000256" key="3">
    <source>
        <dbReference type="ARBA" id="ARBA00022525"/>
    </source>
</evidence>
<keyword evidence="7" id="KW-0325">Glycoprotein</keyword>
<dbReference type="InterPro" id="IPR001839">
    <property type="entry name" value="TGF-b_C"/>
</dbReference>
<evidence type="ECO:0000313" key="12">
    <source>
        <dbReference type="RefSeq" id="XP_015172972.1"/>
    </source>
</evidence>
<dbReference type="SUPFAM" id="SSF57501">
    <property type="entry name" value="Cystine-knot cytokines"/>
    <property type="match status" value="1"/>
</dbReference>
<dbReference type="Proteomes" id="UP000694924">
    <property type="component" value="Unplaced"/>
</dbReference>
<keyword evidence="3" id="KW-0964">Secreted</keyword>
<dbReference type="PROSITE" id="PS51362">
    <property type="entry name" value="TGF_BETA_2"/>
    <property type="match status" value="1"/>
</dbReference>
<proteinExistence type="inferred from homology"/>
<dbReference type="InterPro" id="IPR029034">
    <property type="entry name" value="Cystine-knot_cytokine"/>
</dbReference>
<keyword evidence="4 9" id="KW-0732">Signal</keyword>
<feature type="signal peptide" evidence="9">
    <location>
        <begin position="1"/>
        <end position="25"/>
    </location>
</feature>